<dbReference type="CDD" id="cd11067">
    <property type="entry name" value="CYP152"/>
    <property type="match status" value="1"/>
</dbReference>
<evidence type="ECO:0000313" key="8">
    <source>
        <dbReference type="Proteomes" id="UP000009309"/>
    </source>
</evidence>
<name>I2GLB5_9BACT</name>
<dbReference type="GO" id="GO:0016705">
    <property type="term" value="F:oxidoreductase activity, acting on paired donors, with incorporation or reduction of molecular oxygen"/>
    <property type="evidence" value="ECO:0007669"/>
    <property type="project" value="InterPro"/>
</dbReference>
<dbReference type="PRINTS" id="PR00463">
    <property type="entry name" value="EP450I"/>
</dbReference>
<dbReference type="InterPro" id="IPR036396">
    <property type="entry name" value="Cyt_P450_sf"/>
</dbReference>
<dbReference type="PANTHER" id="PTHR24302:SF15">
    <property type="entry name" value="FATTY-ACID PEROXYGENASE"/>
    <property type="match status" value="1"/>
</dbReference>
<dbReference type="EC" id="1.14.-.-" evidence="7"/>
<evidence type="ECO:0000256" key="3">
    <source>
        <dbReference type="ARBA" id="ARBA00022723"/>
    </source>
</evidence>
<protein>
    <submittedName>
        <fullName evidence="7">CypC protein</fullName>
        <ecNumber evidence="7">1.14.-.-</ecNumber>
    </submittedName>
</protein>
<keyword evidence="5 6" id="KW-0408">Iron</keyword>
<dbReference type="Gene3D" id="1.10.630.10">
    <property type="entry name" value="Cytochrome P450"/>
    <property type="match status" value="1"/>
</dbReference>
<dbReference type="AlphaFoldDB" id="I2GLB5"/>
<proteinExistence type="inferred from homology"/>
<evidence type="ECO:0000256" key="5">
    <source>
        <dbReference type="ARBA" id="ARBA00023004"/>
    </source>
</evidence>
<dbReference type="Proteomes" id="UP000009309">
    <property type="component" value="Unassembled WGS sequence"/>
</dbReference>
<sequence length="417" mass="48230">MRNIPSVGALSSALGLAREGFPFIYNRCRRFQSDLFEISVPFLKVVCISGPEAAQIFYDPERFARRGAIPKRIQRTLFGENGVQTLDDAAHRRRKEMFMSVMTPENSQRLSDLLHDHWRACIKKWEKQDEVVLFDELQALLCRVACAWAGVPLVENESQRRGHQLWQLVDAFGAVGPRHLRGRWARSQTEDWMRSIILAIREGRIQAPEGTSAYTMAFYPDFDGAPMDAQIAAVELLNIVRPIVAISTYIVFAALALHEHPEYRERLQAGDEKERERFTHEVRRYYPFAPFLGAKVRSAFDWRGYHFPKGAMVLMDVYGTNRDPDAWKRPMEFWPDRFKEWDGSAYNFIPQGGGDYYKNHRCAGEWVTIETVKIALDYLTKHMQYDVPPQDLGFKLSRMPTYPRSGFVVRQVRGVNV</sequence>
<keyword evidence="2 6" id="KW-0349">Heme</keyword>
<gene>
    <name evidence="7" type="primary">cypC</name>
    <name evidence="7" type="ORF">BN8_03887</name>
</gene>
<comment type="cofactor">
    <cofactor evidence="6">
        <name>heme</name>
        <dbReference type="ChEBI" id="CHEBI:30413"/>
    </cofactor>
</comment>
<comment type="caution">
    <text evidence="7">The sequence shown here is derived from an EMBL/GenBank/DDBJ whole genome shotgun (WGS) entry which is preliminary data.</text>
</comment>
<dbReference type="OrthoDB" id="9764248at2"/>
<accession>I2GLB5</accession>
<dbReference type="GO" id="GO:0004497">
    <property type="term" value="F:monooxygenase activity"/>
    <property type="evidence" value="ECO:0007669"/>
    <property type="project" value="InterPro"/>
</dbReference>
<dbReference type="InterPro" id="IPR050705">
    <property type="entry name" value="Cytochrome_P450_3A"/>
</dbReference>
<dbReference type="GO" id="GO:0005506">
    <property type="term" value="F:iron ion binding"/>
    <property type="evidence" value="ECO:0007669"/>
    <property type="project" value="InterPro"/>
</dbReference>
<dbReference type="Pfam" id="PF00067">
    <property type="entry name" value="p450"/>
    <property type="match status" value="1"/>
</dbReference>
<dbReference type="InterPro" id="IPR001128">
    <property type="entry name" value="Cyt_P450"/>
</dbReference>
<dbReference type="PANTHER" id="PTHR24302">
    <property type="entry name" value="CYTOCHROME P450 FAMILY 3"/>
    <property type="match status" value="1"/>
</dbReference>
<keyword evidence="8" id="KW-1185">Reference proteome</keyword>
<evidence type="ECO:0000313" key="7">
    <source>
        <dbReference type="EMBL" id="CCH54691.1"/>
    </source>
</evidence>
<dbReference type="STRING" id="1185876.BN8_03887"/>
<evidence type="ECO:0000256" key="6">
    <source>
        <dbReference type="PIRSR" id="PIRSR602401-1"/>
    </source>
</evidence>
<comment type="similarity">
    <text evidence="1">Belongs to the cytochrome P450 family.</text>
</comment>
<evidence type="ECO:0000256" key="2">
    <source>
        <dbReference type="ARBA" id="ARBA00022617"/>
    </source>
</evidence>
<dbReference type="RefSeq" id="WP_009283267.1">
    <property type="nucleotide sequence ID" value="NZ_CAIT01000007.1"/>
</dbReference>
<dbReference type="eggNOG" id="COG2124">
    <property type="taxonomic scope" value="Bacteria"/>
</dbReference>
<dbReference type="EMBL" id="CAIT01000007">
    <property type="protein sequence ID" value="CCH54691.1"/>
    <property type="molecule type" value="Genomic_DNA"/>
</dbReference>
<organism evidence="7 8">
    <name type="scientific">Fibrisoma limi BUZ 3</name>
    <dbReference type="NCBI Taxonomy" id="1185876"/>
    <lineage>
        <taxon>Bacteria</taxon>
        <taxon>Pseudomonadati</taxon>
        <taxon>Bacteroidota</taxon>
        <taxon>Cytophagia</taxon>
        <taxon>Cytophagales</taxon>
        <taxon>Spirosomataceae</taxon>
        <taxon>Fibrisoma</taxon>
    </lineage>
</organism>
<dbReference type="SUPFAM" id="SSF48264">
    <property type="entry name" value="Cytochrome P450"/>
    <property type="match status" value="1"/>
</dbReference>
<evidence type="ECO:0000256" key="4">
    <source>
        <dbReference type="ARBA" id="ARBA00023002"/>
    </source>
</evidence>
<keyword evidence="3 6" id="KW-0479">Metal-binding</keyword>
<dbReference type="InterPro" id="IPR002401">
    <property type="entry name" value="Cyt_P450_E_grp-I"/>
</dbReference>
<feature type="binding site" description="axial binding residue" evidence="6">
    <location>
        <position position="362"/>
    </location>
    <ligand>
        <name>heme</name>
        <dbReference type="ChEBI" id="CHEBI:30413"/>
    </ligand>
    <ligandPart>
        <name>Fe</name>
        <dbReference type="ChEBI" id="CHEBI:18248"/>
    </ligandPart>
</feature>
<dbReference type="GO" id="GO:0020037">
    <property type="term" value="F:heme binding"/>
    <property type="evidence" value="ECO:0007669"/>
    <property type="project" value="InterPro"/>
</dbReference>
<keyword evidence="4 7" id="KW-0560">Oxidoreductase</keyword>
<evidence type="ECO:0000256" key="1">
    <source>
        <dbReference type="ARBA" id="ARBA00010617"/>
    </source>
</evidence>
<reference evidence="7 8" key="1">
    <citation type="journal article" date="2012" name="J. Bacteriol.">
        <title>Genome Sequence of the Filamentous Bacterium Fibrisoma limi BUZ 3T.</title>
        <authorList>
            <person name="Filippini M."/>
            <person name="Qi W."/>
            <person name="Jaenicke S."/>
            <person name="Goesmann A."/>
            <person name="Smits T.H."/>
            <person name="Bagheri H.C."/>
        </authorList>
    </citation>
    <scope>NUCLEOTIDE SEQUENCE [LARGE SCALE GENOMIC DNA]</scope>
    <source>
        <strain evidence="8">BUZ 3T</strain>
    </source>
</reference>